<keyword evidence="6 11" id="KW-0865">Zymogen</keyword>
<evidence type="ECO:0000256" key="2">
    <source>
        <dbReference type="ARBA" id="ARBA00001089"/>
    </source>
</evidence>
<dbReference type="PANTHER" id="PTHR43199:SF1">
    <property type="entry name" value="GLUTATHIONE HYDROLASE PROENZYME"/>
    <property type="match status" value="1"/>
</dbReference>
<feature type="binding site" evidence="10">
    <location>
        <position position="409"/>
    </location>
    <ligand>
        <name>L-glutamate</name>
        <dbReference type="ChEBI" id="CHEBI:29985"/>
    </ligand>
</feature>
<dbReference type="InterPro" id="IPR043137">
    <property type="entry name" value="GGT_ssub_C"/>
</dbReference>
<evidence type="ECO:0000256" key="1">
    <source>
        <dbReference type="ARBA" id="ARBA00001049"/>
    </source>
</evidence>
<dbReference type="PRINTS" id="PR01210">
    <property type="entry name" value="GGTRANSPTASE"/>
</dbReference>
<comment type="pathway">
    <text evidence="11">Sulfur metabolism; glutathione metabolism.</text>
</comment>
<dbReference type="RefSeq" id="WP_148063311.1">
    <property type="nucleotide sequence ID" value="NZ_VRYZ01000002.1"/>
</dbReference>
<dbReference type="EC" id="3.4.19.13" evidence="11"/>
<dbReference type="Proteomes" id="UP000321933">
    <property type="component" value="Unassembled WGS sequence"/>
</dbReference>
<comment type="caution">
    <text evidence="13">The sequence shown here is derived from an EMBL/GenBank/DDBJ whole genome shotgun (WGS) entry which is preliminary data.</text>
</comment>
<comment type="catalytic activity">
    <reaction evidence="2 11">
        <text>glutathione + H2O = L-cysteinylglycine + L-glutamate</text>
        <dbReference type="Rhea" id="RHEA:28807"/>
        <dbReference type="ChEBI" id="CHEBI:15377"/>
        <dbReference type="ChEBI" id="CHEBI:29985"/>
        <dbReference type="ChEBI" id="CHEBI:57925"/>
        <dbReference type="ChEBI" id="CHEBI:61694"/>
        <dbReference type="EC" id="3.4.19.13"/>
    </reaction>
</comment>
<dbReference type="GO" id="GO:0103068">
    <property type="term" value="F:leukotriene C4 gamma-glutamyl transferase activity"/>
    <property type="evidence" value="ECO:0007669"/>
    <property type="project" value="UniProtKB-EC"/>
</dbReference>
<keyword evidence="5 11" id="KW-0378">Hydrolase</keyword>
<reference evidence="13 14" key="1">
    <citation type="submission" date="2019-08" db="EMBL/GenBank/DDBJ databases">
        <title>Parahaliea maris sp. nov., isolated from the surface seawater.</title>
        <authorList>
            <person name="Liu Y."/>
        </authorList>
    </citation>
    <scope>NUCLEOTIDE SEQUENCE [LARGE SCALE GENOMIC DNA]</scope>
    <source>
        <strain evidence="13 14">S2-26</strain>
    </source>
</reference>
<sequence length="561" mass="59247">MPNCKTATHSHPLGIALIALCLLLASGASRAGTAAIAMPEPHAAEAAAAVLQEGGNAVDAAIAAAFVLAVTYPEAGNIGGGGFMLSLMDGEANFLDFRERAPAAASRDMYLNDDGRFRQQDALIGGLASGVPGTVAGLAAAHERYGSLPWKRLLRPAIDLAYRGFIVPDDLASLAEEAGAEFAGITNFASYFGQLKAGERFPQADLATTLMRIAEDPDDFYRGVIAKQILRTMQTSGGLISARDLADYRPVWRQPLQQQWRDVTVLTAPPPSSGGIALLQLLQLRDLSGQHFAGLAHNSPAYIHLLAELEKRAFADRAEYLGDPDFVEVPVTELLDEDYLASRAAGVRPNSMSSPSAVKPGLEPTETTHFSVLDGSGNAVSLTYTLNWDFGSGVVVAGGGFLLNNEMDDFSAAPGVPNAFGVIGNERNAIAPGKRMLSSMTPTILLRGGQPALVLGSPGGSTIFTSVFQVILNLEDFGMPLQAAVDATRFHHQLPEATLLRHDQREIPRATLKGLKALGYTVEPNSWGDLGDVQAIRIGADGIEAAADSRGRGAAQVLEID</sequence>
<organism evidence="13 14">
    <name type="scientific">Parahaliea aestuarii</name>
    <dbReference type="NCBI Taxonomy" id="1852021"/>
    <lineage>
        <taxon>Bacteria</taxon>
        <taxon>Pseudomonadati</taxon>
        <taxon>Pseudomonadota</taxon>
        <taxon>Gammaproteobacteria</taxon>
        <taxon>Cellvibrionales</taxon>
        <taxon>Halieaceae</taxon>
        <taxon>Parahaliea</taxon>
    </lineage>
</organism>
<keyword evidence="12" id="KW-0732">Signal</keyword>
<evidence type="ECO:0000256" key="11">
    <source>
        <dbReference type="RuleBase" id="RU368036"/>
    </source>
</evidence>
<feature type="chain" id="PRO_5022796719" description="Glutathione hydrolase proenzyme" evidence="12">
    <location>
        <begin position="32"/>
        <end position="561"/>
    </location>
</feature>
<name>A0A5C8ZXU1_9GAMM</name>
<comment type="subunit">
    <text evidence="11">This enzyme consists of two polypeptide chains, which are synthesized in precursor form from a single polypeptide.</text>
</comment>
<evidence type="ECO:0000256" key="12">
    <source>
        <dbReference type="SAM" id="SignalP"/>
    </source>
</evidence>
<dbReference type="OrthoDB" id="5297205at2"/>
<feature type="active site" description="Nucleophile" evidence="9">
    <location>
        <position position="367"/>
    </location>
</feature>
<keyword evidence="4 11" id="KW-0808">Transferase</keyword>
<keyword evidence="11" id="KW-0317">Glutathione biosynthesis</keyword>
<dbReference type="AlphaFoldDB" id="A0A5C8ZXU1"/>
<dbReference type="InterPro" id="IPR043138">
    <property type="entry name" value="GGT_lsub"/>
</dbReference>
<keyword evidence="14" id="KW-1185">Reference proteome</keyword>
<dbReference type="UniPathway" id="UPA00204"/>
<dbReference type="InterPro" id="IPR051792">
    <property type="entry name" value="GGT_bact"/>
</dbReference>
<evidence type="ECO:0000256" key="8">
    <source>
        <dbReference type="ARBA" id="ARBA00047417"/>
    </source>
</evidence>
<dbReference type="EC" id="2.3.2.2" evidence="11"/>
<evidence type="ECO:0000256" key="4">
    <source>
        <dbReference type="ARBA" id="ARBA00022679"/>
    </source>
</evidence>
<dbReference type="NCBIfam" id="TIGR00066">
    <property type="entry name" value="g_glut_trans"/>
    <property type="match status" value="1"/>
</dbReference>
<feature type="binding site" evidence="10">
    <location>
        <begin position="438"/>
        <end position="439"/>
    </location>
    <ligand>
        <name>L-glutamate</name>
        <dbReference type="ChEBI" id="CHEBI:29985"/>
    </ligand>
</feature>
<keyword evidence="7 11" id="KW-0012">Acyltransferase</keyword>
<protein>
    <recommendedName>
        <fullName evidence="11">Glutathione hydrolase proenzyme</fullName>
        <ecNumber evidence="11">2.3.2.2</ecNumber>
        <ecNumber evidence="11">3.4.19.13</ecNumber>
    </recommendedName>
    <component>
        <recommendedName>
            <fullName evidence="11">Glutathione hydrolase large chain</fullName>
        </recommendedName>
    </component>
    <component>
        <recommendedName>
            <fullName evidence="11">Glutathione hydrolase small chain</fullName>
        </recommendedName>
    </component>
</protein>
<feature type="binding site" evidence="10">
    <location>
        <position position="98"/>
    </location>
    <ligand>
        <name>L-glutamate</name>
        <dbReference type="ChEBI" id="CHEBI:29985"/>
    </ligand>
</feature>
<evidence type="ECO:0000256" key="9">
    <source>
        <dbReference type="PIRSR" id="PIRSR600101-1"/>
    </source>
</evidence>
<dbReference type="PROSITE" id="PS00462">
    <property type="entry name" value="G_GLU_TRANSPEPTIDASE"/>
    <property type="match status" value="1"/>
</dbReference>
<comment type="PTM">
    <text evidence="11">Cleaved by autocatalysis into a large and a small subunit.</text>
</comment>
<comment type="catalytic activity">
    <reaction evidence="8 11">
        <text>an N-terminal (5-L-glutamyl)-[peptide] + an alpha-amino acid = 5-L-glutamyl amino acid + an N-terminal L-alpha-aminoacyl-[peptide]</text>
        <dbReference type="Rhea" id="RHEA:23904"/>
        <dbReference type="Rhea" id="RHEA-COMP:9780"/>
        <dbReference type="Rhea" id="RHEA-COMP:9795"/>
        <dbReference type="ChEBI" id="CHEBI:77644"/>
        <dbReference type="ChEBI" id="CHEBI:78597"/>
        <dbReference type="ChEBI" id="CHEBI:78599"/>
        <dbReference type="ChEBI" id="CHEBI:78608"/>
        <dbReference type="EC" id="2.3.2.2"/>
    </reaction>
</comment>
<dbReference type="InterPro" id="IPR029055">
    <property type="entry name" value="Ntn_hydrolases_N"/>
</dbReference>
<dbReference type="Pfam" id="PF01019">
    <property type="entry name" value="G_glu_transpept"/>
    <property type="match status" value="1"/>
</dbReference>
<dbReference type="PANTHER" id="PTHR43199">
    <property type="entry name" value="GLUTATHIONE HYDROLASE"/>
    <property type="match status" value="1"/>
</dbReference>
<dbReference type="EMBL" id="VRYZ01000002">
    <property type="protein sequence ID" value="TXS93375.1"/>
    <property type="molecule type" value="Genomic_DNA"/>
</dbReference>
<evidence type="ECO:0000256" key="3">
    <source>
        <dbReference type="ARBA" id="ARBA00009381"/>
    </source>
</evidence>
<comment type="similarity">
    <text evidence="3 11">Belongs to the gamma-glutamyltransferase family.</text>
</comment>
<dbReference type="InterPro" id="IPR000101">
    <property type="entry name" value="GGT_peptidase"/>
</dbReference>
<evidence type="ECO:0000256" key="10">
    <source>
        <dbReference type="PIRSR" id="PIRSR600101-2"/>
    </source>
</evidence>
<comment type="catalytic activity">
    <reaction evidence="1 11">
        <text>an S-substituted glutathione + H2O = an S-substituted L-cysteinylglycine + L-glutamate</text>
        <dbReference type="Rhea" id="RHEA:59468"/>
        <dbReference type="ChEBI" id="CHEBI:15377"/>
        <dbReference type="ChEBI" id="CHEBI:29985"/>
        <dbReference type="ChEBI" id="CHEBI:90779"/>
        <dbReference type="ChEBI" id="CHEBI:143103"/>
        <dbReference type="EC" id="3.4.19.13"/>
    </reaction>
</comment>
<evidence type="ECO:0000313" key="14">
    <source>
        <dbReference type="Proteomes" id="UP000321933"/>
    </source>
</evidence>
<evidence type="ECO:0000256" key="7">
    <source>
        <dbReference type="ARBA" id="ARBA00023315"/>
    </source>
</evidence>
<evidence type="ECO:0000313" key="13">
    <source>
        <dbReference type="EMBL" id="TXS93375.1"/>
    </source>
</evidence>
<evidence type="ECO:0000256" key="5">
    <source>
        <dbReference type="ARBA" id="ARBA00022801"/>
    </source>
</evidence>
<dbReference type="InterPro" id="IPR055262">
    <property type="entry name" value="GGT_CS"/>
</dbReference>
<proteinExistence type="inferred from homology"/>
<evidence type="ECO:0000256" key="6">
    <source>
        <dbReference type="ARBA" id="ARBA00023145"/>
    </source>
</evidence>
<dbReference type="Gene3D" id="1.10.246.130">
    <property type="match status" value="1"/>
</dbReference>
<feature type="binding site" evidence="10">
    <location>
        <position position="460"/>
    </location>
    <ligand>
        <name>L-glutamate</name>
        <dbReference type="ChEBI" id="CHEBI:29985"/>
    </ligand>
</feature>
<dbReference type="SUPFAM" id="SSF56235">
    <property type="entry name" value="N-terminal nucleophile aminohydrolases (Ntn hydrolases)"/>
    <property type="match status" value="1"/>
</dbReference>
<accession>A0A5C8ZXU1</accession>
<gene>
    <name evidence="13" type="primary">ggt</name>
    <name evidence="13" type="ORF">FVW59_05950</name>
</gene>
<dbReference type="GO" id="GO:0036374">
    <property type="term" value="F:glutathione hydrolase activity"/>
    <property type="evidence" value="ECO:0007669"/>
    <property type="project" value="UniProtKB-UniRule"/>
</dbReference>
<dbReference type="Gene3D" id="3.60.20.40">
    <property type="match status" value="1"/>
</dbReference>
<feature type="binding site" evidence="10">
    <location>
        <begin position="385"/>
        <end position="387"/>
    </location>
    <ligand>
        <name>L-glutamate</name>
        <dbReference type="ChEBI" id="CHEBI:29985"/>
    </ligand>
</feature>
<feature type="signal peptide" evidence="12">
    <location>
        <begin position="1"/>
        <end position="31"/>
    </location>
</feature>
<dbReference type="GO" id="GO:0006750">
    <property type="term" value="P:glutathione biosynthetic process"/>
    <property type="evidence" value="ECO:0007669"/>
    <property type="project" value="UniProtKB-KW"/>
</dbReference>
<dbReference type="GO" id="GO:0006751">
    <property type="term" value="P:glutathione catabolic process"/>
    <property type="evidence" value="ECO:0007669"/>
    <property type="project" value="UniProtKB-UniRule"/>
</dbReference>